<dbReference type="InterPro" id="IPR042099">
    <property type="entry name" value="ANL_N_sf"/>
</dbReference>
<dbReference type="RefSeq" id="WP_253890695.1">
    <property type="nucleotide sequence ID" value="NZ_BAAAVB010000004.1"/>
</dbReference>
<reference evidence="4 5" key="1">
    <citation type="submission" date="2022-06" db="EMBL/GenBank/DDBJ databases">
        <title>Genomic Encyclopedia of Archaeal and Bacterial Type Strains, Phase II (KMG-II): from individual species to whole genera.</title>
        <authorList>
            <person name="Goeker M."/>
        </authorList>
    </citation>
    <scope>NUCLEOTIDE SEQUENCE [LARGE SCALE GENOMIC DNA]</scope>
    <source>
        <strain evidence="4 5">DSM 44255</strain>
    </source>
</reference>
<dbReference type="InterPro" id="IPR025110">
    <property type="entry name" value="AMP-bd_C"/>
</dbReference>
<accession>A0ABT1ILF9</accession>
<evidence type="ECO:0000256" key="1">
    <source>
        <dbReference type="ARBA" id="ARBA00022598"/>
    </source>
</evidence>
<keyword evidence="5" id="KW-1185">Reference proteome</keyword>
<dbReference type="PROSITE" id="PS00455">
    <property type="entry name" value="AMP_BINDING"/>
    <property type="match status" value="1"/>
</dbReference>
<dbReference type="SUPFAM" id="SSF56801">
    <property type="entry name" value="Acetyl-CoA synthetase-like"/>
    <property type="match status" value="1"/>
</dbReference>
<evidence type="ECO:0000313" key="5">
    <source>
        <dbReference type="Proteomes" id="UP001205185"/>
    </source>
</evidence>
<dbReference type="Gene3D" id="3.40.50.12780">
    <property type="entry name" value="N-terminal domain of ligase-like"/>
    <property type="match status" value="1"/>
</dbReference>
<dbReference type="InterPro" id="IPR045851">
    <property type="entry name" value="AMP-bd_C_sf"/>
</dbReference>
<name>A0ABT1ILF9_9PSEU</name>
<evidence type="ECO:0000313" key="4">
    <source>
        <dbReference type="EMBL" id="MCP2273493.1"/>
    </source>
</evidence>
<dbReference type="Pfam" id="PF13193">
    <property type="entry name" value="AMP-binding_C"/>
    <property type="match status" value="1"/>
</dbReference>
<proteinExistence type="predicted"/>
<dbReference type="InterPro" id="IPR000873">
    <property type="entry name" value="AMP-dep_synth/lig_dom"/>
</dbReference>
<dbReference type="PANTHER" id="PTHR43352:SF1">
    <property type="entry name" value="ANTHRANILATE--COA LIGASE"/>
    <property type="match status" value="1"/>
</dbReference>
<dbReference type="EMBL" id="JAMTCO010000017">
    <property type="protein sequence ID" value="MCP2273493.1"/>
    <property type="molecule type" value="Genomic_DNA"/>
</dbReference>
<evidence type="ECO:0000259" key="2">
    <source>
        <dbReference type="Pfam" id="PF00501"/>
    </source>
</evidence>
<keyword evidence="1" id="KW-0436">Ligase</keyword>
<feature type="domain" description="AMP-binding enzyme C-terminal" evidence="3">
    <location>
        <begin position="396"/>
        <end position="473"/>
    </location>
</feature>
<dbReference type="Pfam" id="PF00501">
    <property type="entry name" value="AMP-binding"/>
    <property type="match status" value="1"/>
</dbReference>
<dbReference type="InterPro" id="IPR020845">
    <property type="entry name" value="AMP-binding_CS"/>
</dbReference>
<protein>
    <submittedName>
        <fullName evidence="4">Fatty-acyl-CoA synthase</fullName>
    </submittedName>
</protein>
<dbReference type="Proteomes" id="UP001205185">
    <property type="component" value="Unassembled WGS sequence"/>
</dbReference>
<sequence>MNFAARLRRRSREAGWDELTAFHTPDRDYTHGEVHDLAAKAASVLSERGVGERDRVLIALSDSIAWVVTFLAVARLGATAVPVNPGLTADDHSFQLDDCAAKLMVADESLRDRSPSFLSSQDLLTLADGATPADSVDTDAPLYVYYTSGTTGRPKGVVYGQDSLEIYHLAVGQGAFAITSADVTLSVSKMYFGYGFNNTFVFPLHTGSSAVLLEERPTPEVAQDLVSRYGVTLLYAVPSWYARLIAEADSGAFGSVRAAVSGGEALTADLAGKVGKFLDAPLLNQLGATEVGCAITANTIHHDRPGSIGKPVGSLEVEVRDSSGQVVADGSRGELWVRPVQMREYLNLPTETAEVLRAGWFRTRDLVVREPDGTYTHFGRADDMEMVGGITVAPTEIEAVLSSHPEVREAGVVAVPDELGQTKLRAFVVPYAADPPGGLAEDLIELTRGRLAAFKVPRSVHTVPNLPRTPSGKLRRYLLRQQAAELWKGASDV</sequence>
<dbReference type="PANTHER" id="PTHR43352">
    <property type="entry name" value="ACETYL-COA SYNTHETASE"/>
    <property type="match status" value="1"/>
</dbReference>
<evidence type="ECO:0000259" key="3">
    <source>
        <dbReference type="Pfam" id="PF13193"/>
    </source>
</evidence>
<dbReference type="Gene3D" id="3.30.300.30">
    <property type="match status" value="1"/>
</dbReference>
<organism evidence="4 5">
    <name type="scientific">Actinokineospora diospyrosa</name>
    <dbReference type="NCBI Taxonomy" id="103728"/>
    <lineage>
        <taxon>Bacteria</taxon>
        <taxon>Bacillati</taxon>
        <taxon>Actinomycetota</taxon>
        <taxon>Actinomycetes</taxon>
        <taxon>Pseudonocardiales</taxon>
        <taxon>Pseudonocardiaceae</taxon>
        <taxon>Actinokineospora</taxon>
    </lineage>
</organism>
<feature type="domain" description="AMP-dependent synthetase/ligase" evidence="2">
    <location>
        <begin position="17"/>
        <end position="342"/>
    </location>
</feature>
<gene>
    <name evidence="4" type="ORF">LV75_006023</name>
</gene>
<comment type="caution">
    <text evidence="4">The sequence shown here is derived from an EMBL/GenBank/DDBJ whole genome shotgun (WGS) entry which is preliminary data.</text>
</comment>